<evidence type="ECO:0000313" key="1">
    <source>
        <dbReference type="EMBL" id="GIY10157.1"/>
    </source>
</evidence>
<accession>A0AAV4QPN8</accession>
<dbReference type="AlphaFoldDB" id="A0AAV4QPN8"/>
<organism evidence="1 2">
    <name type="scientific">Caerostris extrusa</name>
    <name type="common">Bark spider</name>
    <name type="synonym">Caerostris bankana</name>
    <dbReference type="NCBI Taxonomy" id="172846"/>
    <lineage>
        <taxon>Eukaryota</taxon>
        <taxon>Metazoa</taxon>
        <taxon>Ecdysozoa</taxon>
        <taxon>Arthropoda</taxon>
        <taxon>Chelicerata</taxon>
        <taxon>Arachnida</taxon>
        <taxon>Araneae</taxon>
        <taxon>Araneomorphae</taxon>
        <taxon>Entelegynae</taxon>
        <taxon>Araneoidea</taxon>
        <taxon>Araneidae</taxon>
        <taxon>Caerostris</taxon>
    </lineage>
</organism>
<dbReference type="Proteomes" id="UP001054945">
    <property type="component" value="Unassembled WGS sequence"/>
</dbReference>
<evidence type="ECO:0000313" key="2">
    <source>
        <dbReference type="Proteomes" id="UP001054945"/>
    </source>
</evidence>
<dbReference type="EMBL" id="BPLR01006483">
    <property type="protein sequence ID" value="GIY10157.1"/>
    <property type="molecule type" value="Genomic_DNA"/>
</dbReference>
<proteinExistence type="predicted"/>
<protein>
    <submittedName>
        <fullName evidence="1">Uncharacterized protein</fullName>
    </submittedName>
</protein>
<sequence>MILGFERLVMVLNRMTLGCERSMMVLNRLMLGFERLIMLLNRMMLGYEQLIMVLYRFPGIGGYNPKRLHALEWCGYLLIETILLEIDKGEGFSMIGRKIERVGSWSKIYL</sequence>
<name>A0AAV4QPN8_CAEEX</name>
<reference evidence="1 2" key="1">
    <citation type="submission" date="2021-06" db="EMBL/GenBank/DDBJ databases">
        <title>Caerostris extrusa draft genome.</title>
        <authorList>
            <person name="Kono N."/>
            <person name="Arakawa K."/>
        </authorList>
    </citation>
    <scope>NUCLEOTIDE SEQUENCE [LARGE SCALE GENOMIC DNA]</scope>
</reference>
<comment type="caution">
    <text evidence="1">The sequence shown here is derived from an EMBL/GenBank/DDBJ whole genome shotgun (WGS) entry which is preliminary data.</text>
</comment>
<gene>
    <name evidence="1" type="ORF">CEXT_713271</name>
</gene>
<keyword evidence="2" id="KW-1185">Reference proteome</keyword>